<feature type="region of interest" description="Disordered" evidence="1">
    <location>
        <begin position="79"/>
        <end position="98"/>
    </location>
</feature>
<evidence type="ECO:0000256" key="1">
    <source>
        <dbReference type="SAM" id="MobiDB-lite"/>
    </source>
</evidence>
<evidence type="ECO:0000313" key="2">
    <source>
        <dbReference type="EMBL" id="MDM7885336.1"/>
    </source>
</evidence>
<proteinExistence type="predicted"/>
<gene>
    <name evidence="2" type="ORF">QUG92_09485</name>
</gene>
<evidence type="ECO:0000313" key="3">
    <source>
        <dbReference type="Proteomes" id="UP001237823"/>
    </source>
</evidence>
<organism evidence="2 3">
    <name type="scientific">Curtobacterium citri</name>
    <dbReference type="NCBI Taxonomy" id="3055139"/>
    <lineage>
        <taxon>Bacteria</taxon>
        <taxon>Bacillati</taxon>
        <taxon>Actinomycetota</taxon>
        <taxon>Actinomycetes</taxon>
        <taxon>Micrococcales</taxon>
        <taxon>Microbacteriaceae</taxon>
        <taxon>Curtobacterium</taxon>
    </lineage>
</organism>
<dbReference type="EMBL" id="JAUCML010000005">
    <property type="protein sequence ID" value="MDM7885336.1"/>
    <property type="molecule type" value="Genomic_DNA"/>
</dbReference>
<protein>
    <submittedName>
        <fullName evidence="2">Uncharacterized protein</fullName>
    </submittedName>
</protein>
<name>A0ABT7T6Z6_9MICO</name>
<reference evidence="2 3" key="1">
    <citation type="submission" date="2023-06" db="EMBL/GenBank/DDBJ databases">
        <authorList>
            <person name="Feng G."/>
            <person name="Li J."/>
            <person name="Zhu H."/>
        </authorList>
    </citation>
    <scope>NUCLEOTIDE SEQUENCE [LARGE SCALE GENOMIC DNA]</scope>
    <source>
        <strain evidence="2 3">RHCKG23</strain>
    </source>
</reference>
<dbReference type="Proteomes" id="UP001237823">
    <property type="component" value="Unassembled WGS sequence"/>
</dbReference>
<sequence>MDTALITATIAAAAAVFAAVMTWNAAKRTRQSSERTHAWTRIVWAAQLHPGDRGYDISRSVLRSIATLRWAPEDDRELASELSQAVEPVEPVKPEEYP</sequence>
<keyword evidence="3" id="KW-1185">Reference proteome</keyword>
<accession>A0ABT7T6Z6</accession>
<dbReference type="RefSeq" id="WP_182048121.1">
    <property type="nucleotide sequence ID" value="NZ_JAUCML010000005.1"/>
</dbReference>
<comment type="caution">
    <text evidence="2">The sequence shown here is derived from an EMBL/GenBank/DDBJ whole genome shotgun (WGS) entry which is preliminary data.</text>
</comment>